<dbReference type="Gene3D" id="2.20.25.100">
    <property type="entry name" value="Zn-binding ribosomal proteins"/>
    <property type="match status" value="1"/>
</dbReference>
<keyword evidence="6" id="KW-0732">Signal</keyword>
<keyword evidence="9" id="KW-1185">Reference proteome</keyword>
<protein>
    <submittedName>
        <fullName evidence="8">Small subunit ribosomal protein S27e</fullName>
    </submittedName>
</protein>
<dbReference type="GO" id="GO:0003735">
    <property type="term" value="F:structural constituent of ribosome"/>
    <property type="evidence" value="ECO:0007669"/>
    <property type="project" value="InterPro"/>
</dbReference>
<evidence type="ECO:0000256" key="6">
    <source>
        <dbReference type="SAM" id="SignalP"/>
    </source>
</evidence>
<evidence type="ECO:0000256" key="1">
    <source>
        <dbReference type="ARBA" id="ARBA00001947"/>
    </source>
</evidence>
<dbReference type="AlphaFoldDB" id="S9VY25"/>
<dbReference type="Pfam" id="PF01667">
    <property type="entry name" value="Ribosomal_S27e"/>
    <property type="match status" value="1"/>
</dbReference>
<accession>S9VY25</accession>
<gene>
    <name evidence="8" type="ORF">STCU_03052</name>
    <name evidence="7" type="ORF">STCU_04287</name>
</gene>
<keyword evidence="4 8" id="KW-0689">Ribosomal protein</keyword>
<reference evidence="8 9" key="1">
    <citation type="journal article" date="2013" name="PLoS ONE">
        <title>Predicting the Proteins of Angomonas deanei, Strigomonas culicis and Their Respective Endosymbionts Reveals New Aspects of the Trypanosomatidae Family.</title>
        <authorList>
            <person name="Motta M.C."/>
            <person name="Martins A.C."/>
            <person name="de Souza S.S."/>
            <person name="Catta-Preta C.M."/>
            <person name="Silva R."/>
            <person name="Klein C.C."/>
            <person name="de Almeida L.G."/>
            <person name="de Lima Cunha O."/>
            <person name="Ciapina L.P."/>
            <person name="Brocchi M."/>
            <person name="Colabardini A.C."/>
            <person name="de Araujo Lima B."/>
            <person name="Machado C.R."/>
            <person name="de Almeida Soares C.M."/>
            <person name="Probst C.M."/>
            <person name="de Menezes C.B."/>
            <person name="Thompson C.E."/>
            <person name="Bartholomeu D.C."/>
            <person name="Gradia D.F."/>
            <person name="Pavoni D.P."/>
            <person name="Grisard E.C."/>
            <person name="Fantinatti-Garboggini F."/>
            <person name="Marchini F.K."/>
            <person name="Rodrigues-Luiz G.F."/>
            <person name="Wagner G."/>
            <person name="Goldman G.H."/>
            <person name="Fietto J.L."/>
            <person name="Elias M.C."/>
            <person name="Goldman M.H."/>
            <person name="Sagot M.F."/>
            <person name="Pereira M."/>
            <person name="Stoco P.H."/>
            <person name="de Mendonca-Neto R.P."/>
            <person name="Teixeira S.M."/>
            <person name="Maciel T.E."/>
            <person name="de Oliveira Mendes T.A."/>
            <person name="Urmenyi T.P."/>
            <person name="de Souza W."/>
            <person name="Schenkman S."/>
            <person name="de Vasconcelos A.T."/>
        </authorList>
    </citation>
    <scope>NUCLEOTIDE SEQUENCE [LARGE SCALE GENOMIC DNA]</scope>
</reference>
<evidence type="ECO:0000256" key="5">
    <source>
        <dbReference type="ARBA" id="ARBA00023274"/>
    </source>
</evidence>
<dbReference type="GO" id="GO:0006412">
    <property type="term" value="P:translation"/>
    <property type="evidence" value="ECO:0007669"/>
    <property type="project" value="InterPro"/>
</dbReference>
<dbReference type="EMBL" id="ATMH01004287">
    <property type="protein sequence ID" value="EPY29998.1"/>
    <property type="molecule type" value="Genomic_DNA"/>
</dbReference>
<feature type="signal peptide" evidence="6">
    <location>
        <begin position="1"/>
        <end position="24"/>
    </location>
</feature>
<evidence type="ECO:0000313" key="9">
    <source>
        <dbReference type="Proteomes" id="UP000015354"/>
    </source>
</evidence>
<dbReference type="HAMAP" id="MF_00371">
    <property type="entry name" value="Ribosomal_eS27"/>
    <property type="match status" value="1"/>
</dbReference>
<dbReference type="GO" id="GO:0005840">
    <property type="term" value="C:ribosome"/>
    <property type="evidence" value="ECO:0007669"/>
    <property type="project" value="UniProtKB-KW"/>
</dbReference>
<comment type="cofactor">
    <cofactor evidence="1">
        <name>Zn(2+)</name>
        <dbReference type="ChEBI" id="CHEBI:29105"/>
    </cofactor>
</comment>
<feature type="chain" id="PRO_5007727283" evidence="6">
    <location>
        <begin position="25"/>
        <end position="110"/>
    </location>
</feature>
<evidence type="ECO:0000313" key="8">
    <source>
        <dbReference type="EMBL" id="EPY31971.1"/>
    </source>
</evidence>
<sequence length="110" mass="12600">MLCSPLSFLSLISVFFFMRRYLSAMGFFDSDLSYPTVRSERMKHKRRRLVQGPNSYFMDVKCPNCTTVTKVYSHAATIVECKSCNKKLSRPTGGKAKLAQGCSFRRKTDH</sequence>
<comment type="caution">
    <text evidence="8">The sequence shown here is derived from an EMBL/GenBank/DDBJ whole genome shotgun (WGS) entry which is preliminary data.</text>
</comment>
<evidence type="ECO:0000313" key="7">
    <source>
        <dbReference type="EMBL" id="EPY29998.1"/>
    </source>
</evidence>
<dbReference type="InterPro" id="IPR023407">
    <property type="entry name" value="Ribosomal_eS27_Zn-bd_dom_sf"/>
</dbReference>
<proteinExistence type="inferred from homology"/>
<dbReference type="EMBL" id="ATMH01003052">
    <property type="protein sequence ID" value="EPY31971.1"/>
    <property type="molecule type" value="Genomic_DNA"/>
</dbReference>
<reference evidence="8" key="2">
    <citation type="submission" date="2013-03" db="EMBL/GenBank/DDBJ databases">
        <authorList>
            <person name="Motta M.C.M."/>
            <person name="Martins A.C.A."/>
            <person name="Preta C.M.C.C."/>
            <person name="Silva R."/>
            <person name="de Souza S.S."/>
            <person name="Klein C.C."/>
            <person name="de Almeida L.G.P."/>
            <person name="Cunha O.L."/>
            <person name="Colabardini A.C."/>
            <person name="Lima B.A."/>
            <person name="Machado C.R."/>
            <person name="Soares C.M.A."/>
            <person name="de Menezes C.B.A."/>
            <person name="Bartolomeu D.C."/>
            <person name="Grisard E.C."/>
            <person name="Fantinatti-Garboggini F."/>
            <person name="Rodrigues-Luiz G.F."/>
            <person name="Wagner G."/>
            <person name="Goldman G.H."/>
            <person name="Fietto J.L.R."/>
            <person name="Ciapina L.P."/>
            <person name="Brocchi M."/>
            <person name="Elias M.C."/>
            <person name="Goldman M.H.S."/>
            <person name="Sagot M.-F."/>
            <person name="Pereira M."/>
            <person name="Stoco P.H."/>
            <person name="Teixeira S.M.R."/>
            <person name="de Mendonca-Neto R.P."/>
            <person name="Maciel T.E.F."/>
            <person name="Mendes T.A.O."/>
            <person name="Urmenyi T.P."/>
            <person name="Teixeira M.M.G."/>
            <person name="de Camargo E.F.P."/>
            <person name="de Sousa W."/>
            <person name="Schenkman S."/>
            <person name="de Vasconcelos A.T.R."/>
        </authorList>
    </citation>
    <scope>NUCLEOTIDE SEQUENCE</scope>
</reference>
<organism evidence="8 9">
    <name type="scientific">Strigomonas culicis</name>
    <dbReference type="NCBI Taxonomy" id="28005"/>
    <lineage>
        <taxon>Eukaryota</taxon>
        <taxon>Discoba</taxon>
        <taxon>Euglenozoa</taxon>
        <taxon>Kinetoplastea</taxon>
        <taxon>Metakinetoplastina</taxon>
        <taxon>Trypanosomatida</taxon>
        <taxon>Trypanosomatidae</taxon>
        <taxon>Strigomonadinae</taxon>
        <taxon>Strigomonas</taxon>
    </lineage>
</organism>
<evidence type="ECO:0000256" key="4">
    <source>
        <dbReference type="ARBA" id="ARBA00022980"/>
    </source>
</evidence>
<evidence type="ECO:0000256" key="2">
    <source>
        <dbReference type="ARBA" id="ARBA00010919"/>
    </source>
</evidence>
<comment type="similarity">
    <text evidence="2">Belongs to the eukaryotic ribosomal protein eS27 family.</text>
</comment>
<dbReference type="Proteomes" id="UP000015354">
    <property type="component" value="Unassembled WGS sequence"/>
</dbReference>
<keyword evidence="3" id="KW-0862">Zinc</keyword>
<dbReference type="OrthoDB" id="5567124at2759"/>
<dbReference type="FunFam" id="2.20.25.100:FF:000001">
    <property type="entry name" value="40S ribosomal protein S27"/>
    <property type="match status" value="1"/>
</dbReference>
<dbReference type="SUPFAM" id="SSF57829">
    <property type="entry name" value="Zn-binding ribosomal proteins"/>
    <property type="match status" value="1"/>
</dbReference>
<keyword evidence="5" id="KW-0687">Ribonucleoprotein</keyword>
<dbReference type="InterPro" id="IPR011332">
    <property type="entry name" value="Ribosomal_zn-bd"/>
</dbReference>
<dbReference type="InterPro" id="IPR000592">
    <property type="entry name" value="Ribosomal_eS27"/>
</dbReference>
<dbReference type="GO" id="GO:1990904">
    <property type="term" value="C:ribonucleoprotein complex"/>
    <property type="evidence" value="ECO:0007669"/>
    <property type="project" value="UniProtKB-KW"/>
</dbReference>
<name>S9VY25_9TRYP</name>
<evidence type="ECO:0000256" key="3">
    <source>
        <dbReference type="ARBA" id="ARBA00022833"/>
    </source>
</evidence>
<dbReference type="PANTHER" id="PTHR11594">
    <property type="entry name" value="40S RIBOSOMAL PROTEIN S27"/>
    <property type="match status" value="1"/>
</dbReference>